<evidence type="ECO:0000313" key="2">
    <source>
        <dbReference type="EMBL" id="VFQ78807.1"/>
    </source>
</evidence>
<feature type="compositionally biased region" description="Basic and acidic residues" evidence="1">
    <location>
        <begin position="134"/>
        <end position="148"/>
    </location>
</feature>
<feature type="compositionally biased region" description="Polar residues" evidence="1">
    <location>
        <begin position="26"/>
        <end position="36"/>
    </location>
</feature>
<name>A0A484LRE1_9ASTE</name>
<proteinExistence type="predicted"/>
<accession>A0A484LRE1</accession>
<evidence type="ECO:0000313" key="3">
    <source>
        <dbReference type="Proteomes" id="UP000595140"/>
    </source>
</evidence>
<dbReference type="EMBL" id="OOIL02001857">
    <property type="protein sequence ID" value="VFQ78807.1"/>
    <property type="molecule type" value="Genomic_DNA"/>
</dbReference>
<dbReference type="Proteomes" id="UP000595140">
    <property type="component" value="Unassembled WGS sequence"/>
</dbReference>
<feature type="region of interest" description="Disordered" evidence="1">
    <location>
        <begin position="231"/>
        <end position="270"/>
    </location>
</feature>
<evidence type="ECO:0000256" key="1">
    <source>
        <dbReference type="SAM" id="MobiDB-lite"/>
    </source>
</evidence>
<organism evidence="2 3">
    <name type="scientific">Cuscuta campestris</name>
    <dbReference type="NCBI Taxonomy" id="132261"/>
    <lineage>
        <taxon>Eukaryota</taxon>
        <taxon>Viridiplantae</taxon>
        <taxon>Streptophyta</taxon>
        <taxon>Embryophyta</taxon>
        <taxon>Tracheophyta</taxon>
        <taxon>Spermatophyta</taxon>
        <taxon>Magnoliopsida</taxon>
        <taxon>eudicotyledons</taxon>
        <taxon>Gunneridae</taxon>
        <taxon>Pentapetalae</taxon>
        <taxon>asterids</taxon>
        <taxon>lamiids</taxon>
        <taxon>Solanales</taxon>
        <taxon>Convolvulaceae</taxon>
        <taxon>Cuscuteae</taxon>
        <taxon>Cuscuta</taxon>
        <taxon>Cuscuta subgen. Grammica</taxon>
        <taxon>Cuscuta sect. Cleistogrammica</taxon>
    </lineage>
</organism>
<keyword evidence="3" id="KW-1185">Reference proteome</keyword>
<dbReference type="AlphaFoldDB" id="A0A484LRE1"/>
<feature type="compositionally biased region" description="Acidic residues" evidence="1">
    <location>
        <begin position="37"/>
        <end position="49"/>
    </location>
</feature>
<protein>
    <submittedName>
        <fullName evidence="2">Uncharacterized protein</fullName>
    </submittedName>
</protein>
<feature type="region of interest" description="Disordered" evidence="1">
    <location>
        <begin position="130"/>
        <end position="198"/>
    </location>
</feature>
<feature type="region of interest" description="Disordered" evidence="1">
    <location>
        <begin position="1"/>
        <end position="50"/>
    </location>
</feature>
<feature type="compositionally biased region" description="Basic residues" evidence="1">
    <location>
        <begin position="245"/>
        <end position="267"/>
    </location>
</feature>
<reference evidence="2 3" key="1">
    <citation type="submission" date="2018-04" db="EMBL/GenBank/DDBJ databases">
        <authorList>
            <person name="Vogel A."/>
        </authorList>
    </citation>
    <scope>NUCLEOTIDE SEQUENCE [LARGE SCALE GENOMIC DNA]</scope>
</reference>
<gene>
    <name evidence="2" type="ORF">CCAM_LOCUS20583</name>
</gene>
<feature type="compositionally biased region" description="Acidic residues" evidence="1">
    <location>
        <begin position="14"/>
        <end position="25"/>
    </location>
</feature>
<sequence>MALNDHILNCVEDTPPEEPVLEEIESTTYPQDSNVQESEEESIDEEIPSIEEPITSIDNHASSEDLDQTFFDSLLDGCDFVCLKDSWSQKKPTPELEGACEKLLKNDPVTEKPYAYGGWVYLLQNPDGNVSATHDAEDDRANSLDGHAEGSSPHPDMNFTWFVNLDDDDDDVLHGGQSPTNNPPSPPQNPGMEGDSTARCTSLDDLIRYKKVKSPSATHLFEDDRVDSLQAQVESKSKEASHSSSRAKGHKRKGSQKSSKGTRKKKVKLSDLEGESIEETFLALAKKLSKEVGRSLLESKDQVSELTLLLDSAKLDISNRAGREKRLEEEQMAKRARLEEERARFSLLGEDGKRKIAELEDALGQA</sequence>